<gene>
    <name evidence="3" type="ORF">H9900_03505</name>
</gene>
<accession>A0A9D1PS12</accession>
<proteinExistence type="predicted"/>
<evidence type="ECO:0000259" key="2">
    <source>
        <dbReference type="Pfam" id="PF23981"/>
    </source>
</evidence>
<reference evidence="3" key="2">
    <citation type="submission" date="2021-04" db="EMBL/GenBank/DDBJ databases">
        <authorList>
            <person name="Gilroy R."/>
        </authorList>
    </citation>
    <scope>NUCLEOTIDE SEQUENCE</scope>
    <source>
        <strain evidence="3">5790</strain>
    </source>
</reference>
<evidence type="ECO:0000256" key="1">
    <source>
        <dbReference type="SAM" id="SignalP"/>
    </source>
</evidence>
<comment type="caution">
    <text evidence="3">The sequence shown here is derived from an EMBL/GenBank/DDBJ whole genome shotgun (WGS) entry which is preliminary data.</text>
</comment>
<dbReference type="EMBL" id="DXIJ01000068">
    <property type="protein sequence ID" value="HIV85859.1"/>
    <property type="molecule type" value="Genomic_DNA"/>
</dbReference>
<dbReference type="Pfam" id="PF23981">
    <property type="entry name" value="DUF7305"/>
    <property type="match status" value="1"/>
</dbReference>
<reference evidence="3" key="1">
    <citation type="journal article" date="2021" name="PeerJ">
        <title>Extensive microbial diversity within the chicken gut microbiome revealed by metagenomics and culture.</title>
        <authorList>
            <person name="Gilroy R."/>
            <person name="Ravi A."/>
            <person name="Getino M."/>
            <person name="Pursley I."/>
            <person name="Horton D.L."/>
            <person name="Alikhan N.F."/>
            <person name="Baker D."/>
            <person name="Gharbi K."/>
            <person name="Hall N."/>
            <person name="Watson M."/>
            <person name="Adriaenssens E.M."/>
            <person name="Foster-Nyarko E."/>
            <person name="Jarju S."/>
            <person name="Secka A."/>
            <person name="Antonio M."/>
            <person name="Oren A."/>
            <person name="Chaudhuri R.R."/>
            <person name="La Ragione R."/>
            <person name="Hildebrand F."/>
            <person name="Pallen M.J."/>
        </authorList>
    </citation>
    <scope>NUCLEOTIDE SEQUENCE</scope>
    <source>
        <strain evidence="3">5790</strain>
    </source>
</reference>
<feature type="signal peptide" evidence="1">
    <location>
        <begin position="1"/>
        <end position="28"/>
    </location>
</feature>
<dbReference type="Proteomes" id="UP000824162">
    <property type="component" value="Unassembled WGS sequence"/>
</dbReference>
<feature type="domain" description="DUF7305" evidence="2">
    <location>
        <begin position="159"/>
        <end position="261"/>
    </location>
</feature>
<dbReference type="InterPro" id="IPR055729">
    <property type="entry name" value="DUF7305"/>
</dbReference>
<evidence type="ECO:0000313" key="4">
    <source>
        <dbReference type="Proteomes" id="UP000824162"/>
    </source>
</evidence>
<name>A0A9D1PS12_9FIRM</name>
<sequence length="443" mass="47918">MKNKKLLRTVTALCAMFLALTVPMVSFAAATSDYEAQTYSDYGVYGNQNNISFAVIANGGVNMHDSFSIEGSVYSNGSINGSDGTVNGLIIGEGSIDSTVLRDGVVNDADTSAYDSYAGFTVPEGIDGVEPVDELKSEGADNLTISSDTVVNRLWNNGEPGIVIDATNNDVTIIVKEQYHHTSNTITVIGENKVNIYFAQDRYFYGTKVVSEHPENVNIYMKADTGITIFNRSNINANVYVDAPTFTLNGNSSITGNVIALGSAATISNGIINGYLYTDTLDISNGQINYIASGGAQEEPIQPQPGELGNVVKYDVAAGEYSRGTMATKMHTPDGAENAHLNYEVLDENTFEVSGPQEVSDDIKADVQLILDTVNDTFISRKADPAVNLQWWRFGRIDSNGTSMTLSITPYSYQTIQAGGVDTMWLCWGDRDTEVETVWMVVE</sequence>
<evidence type="ECO:0000313" key="3">
    <source>
        <dbReference type="EMBL" id="HIV85859.1"/>
    </source>
</evidence>
<protein>
    <recommendedName>
        <fullName evidence="2">DUF7305 domain-containing protein</fullName>
    </recommendedName>
</protein>
<organism evidence="3 4">
    <name type="scientific">Candidatus Monoglobus merdigallinarum</name>
    <dbReference type="NCBI Taxonomy" id="2838698"/>
    <lineage>
        <taxon>Bacteria</taxon>
        <taxon>Bacillati</taxon>
        <taxon>Bacillota</taxon>
        <taxon>Clostridia</taxon>
        <taxon>Monoglobales</taxon>
        <taxon>Monoglobaceae</taxon>
        <taxon>Monoglobus</taxon>
    </lineage>
</organism>
<dbReference type="AlphaFoldDB" id="A0A9D1PS12"/>
<keyword evidence="1" id="KW-0732">Signal</keyword>
<feature type="chain" id="PRO_5038570495" description="DUF7305 domain-containing protein" evidence="1">
    <location>
        <begin position="29"/>
        <end position="443"/>
    </location>
</feature>